<evidence type="ECO:0000313" key="2">
    <source>
        <dbReference type="EMBL" id="KAK4138438.1"/>
    </source>
</evidence>
<evidence type="ECO:0000313" key="3">
    <source>
        <dbReference type="Proteomes" id="UP001304895"/>
    </source>
</evidence>
<dbReference type="Proteomes" id="UP001304895">
    <property type="component" value="Unassembled WGS sequence"/>
</dbReference>
<gene>
    <name evidence="2" type="ORF">BT67DRAFT_476141</name>
</gene>
<feature type="region of interest" description="Disordered" evidence="1">
    <location>
        <begin position="299"/>
        <end position="323"/>
    </location>
</feature>
<dbReference type="EMBL" id="MU853401">
    <property type="protein sequence ID" value="KAK4138438.1"/>
    <property type="molecule type" value="Genomic_DNA"/>
</dbReference>
<evidence type="ECO:0000256" key="1">
    <source>
        <dbReference type="SAM" id="MobiDB-lite"/>
    </source>
</evidence>
<sequence>MAVSFTTRLTVSIKYRRIILVCPRSFSPTQHCNLVSRSTQPPIHHSTAQTGTGLTTTSGFKMCSEIFRIFYCHMVSHGFVGFQKVAEMKIGCNCGVITKVCADPCRDAIYAAICTQCLEAAWEVDGAIGSGFTQGLADVDEGLQAAGDLPLTLSLESWKPDFFHSAFPDSLVATNGELQHVGDLAIPHHPENRDPDFWNLASKGLADGDEEFQDTKELAPITPTPESWDPAFSDPPCLGEVSEGRGFTPTPEDWARWESDYCLPNPVQCEAVCRGMDLDQMIEQDFEQLLQQTTQGISYEPDPEAEDEAEDSGFFEESDMSDDESMADDMVIDKAMDMAVVGNHVQASEGLLLVSRKSLPVLCTWQTCIPQRAGIGCGQVASLFNHGSHATTFGPNPVAHKMFLEYRVN</sequence>
<reference evidence="2" key="2">
    <citation type="submission" date="2023-05" db="EMBL/GenBank/DDBJ databases">
        <authorList>
            <consortium name="Lawrence Berkeley National Laboratory"/>
            <person name="Steindorff A."/>
            <person name="Hensen N."/>
            <person name="Bonometti L."/>
            <person name="Westerberg I."/>
            <person name="Brannstrom I.O."/>
            <person name="Guillou S."/>
            <person name="Cros-Aarteil S."/>
            <person name="Calhoun S."/>
            <person name="Haridas S."/>
            <person name="Kuo A."/>
            <person name="Mondo S."/>
            <person name="Pangilinan J."/>
            <person name="Riley R."/>
            <person name="Labutti K."/>
            <person name="Andreopoulos B."/>
            <person name="Lipzen A."/>
            <person name="Chen C."/>
            <person name="Yanf M."/>
            <person name="Daum C."/>
            <person name="Ng V."/>
            <person name="Clum A."/>
            <person name="Ohm R."/>
            <person name="Martin F."/>
            <person name="Silar P."/>
            <person name="Natvig D."/>
            <person name="Lalanne C."/>
            <person name="Gautier V."/>
            <person name="Ament-Velasquez S.L."/>
            <person name="Kruys A."/>
            <person name="Hutchinson M.I."/>
            <person name="Powell A.J."/>
            <person name="Barry K."/>
            <person name="Miller A.N."/>
            <person name="Grigoriev I.V."/>
            <person name="Debuchy R."/>
            <person name="Gladieux P."/>
            <person name="Thoren M.H."/>
            <person name="Johannesson H."/>
        </authorList>
    </citation>
    <scope>NUCLEOTIDE SEQUENCE</scope>
    <source>
        <strain evidence="2">CBS 123565</strain>
    </source>
</reference>
<protein>
    <submittedName>
        <fullName evidence="2">Uncharacterized protein</fullName>
    </submittedName>
</protein>
<comment type="caution">
    <text evidence="2">The sequence shown here is derived from an EMBL/GenBank/DDBJ whole genome shotgun (WGS) entry which is preliminary data.</text>
</comment>
<organism evidence="2 3">
    <name type="scientific">Trichocladium antarcticum</name>
    <dbReference type="NCBI Taxonomy" id="1450529"/>
    <lineage>
        <taxon>Eukaryota</taxon>
        <taxon>Fungi</taxon>
        <taxon>Dikarya</taxon>
        <taxon>Ascomycota</taxon>
        <taxon>Pezizomycotina</taxon>
        <taxon>Sordariomycetes</taxon>
        <taxon>Sordariomycetidae</taxon>
        <taxon>Sordariales</taxon>
        <taxon>Chaetomiaceae</taxon>
        <taxon>Trichocladium</taxon>
    </lineage>
</organism>
<dbReference type="AlphaFoldDB" id="A0AAN6USK5"/>
<proteinExistence type="predicted"/>
<accession>A0AAN6USK5</accession>
<feature type="compositionally biased region" description="Acidic residues" evidence="1">
    <location>
        <begin position="301"/>
        <end position="323"/>
    </location>
</feature>
<name>A0AAN6USK5_9PEZI</name>
<keyword evidence="3" id="KW-1185">Reference proteome</keyword>
<reference evidence="2" key="1">
    <citation type="journal article" date="2023" name="Mol. Phylogenet. Evol.">
        <title>Genome-scale phylogeny and comparative genomics of the fungal order Sordariales.</title>
        <authorList>
            <person name="Hensen N."/>
            <person name="Bonometti L."/>
            <person name="Westerberg I."/>
            <person name="Brannstrom I.O."/>
            <person name="Guillou S."/>
            <person name="Cros-Aarteil S."/>
            <person name="Calhoun S."/>
            <person name="Haridas S."/>
            <person name="Kuo A."/>
            <person name="Mondo S."/>
            <person name="Pangilinan J."/>
            <person name="Riley R."/>
            <person name="LaButti K."/>
            <person name="Andreopoulos B."/>
            <person name="Lipzen A."/>
            <person name="Chen C."/>
            <person name="Yan M."/>
            <person name="Daum C."/>
            <person name="Ng V."/>
            <person name="Clum A."/>
            <person name="Steindorff A."/>
            <person name="Ohm R.A."/>
            <person name="Martin F."/>
            <person name="Silar P."/>
            <person name="Natvig D.O."/>
            <person name="Lalanne C."/>
            <person name="Gautier V."/>
            <person name="Ament-Velasquez S.L."/>
            <person name="Kruys A."/>
            <person name="Hutchinson M.I."/>
            <person name="Powell A.J."/>
            <person name="Barry K."/>
            <person name="Miller A.N."/>
            <person name="Grigoriev I.V."/>
            <person name="Debuchy R."/>
            <person name="Gladieux P."/>
            <person name="Hiltunen Thoren M."/>
            <person name="Johannesson H."/>
        </authorList>
    </citation>
    <scope>NUCLEOTIDE SEQUENCE</scope>
    <source>
        <strain evidence="2">CBS 123565</strain>
    </source>
</reference>